<dbReference type="GeneID" id="71059884"/>
<evidence type="ECO:0000256" key="1">
    <source>
        <dbReference type="SAM" id="MobiDB-lite"/>
    </source>
</evidence>
<feature type="region of interest" description="Disordered" evidence="1">
    <location>
        <begin position="74"/>
        <end position="101"/>
    </location>
</feature>
<organism evidence="2">
    <name type="scientific">Burkholderia contaminans</name>
    <dbReference type="NCBI Taxonomy" id="488447"/>
    <lineage>
        <taxon>Bacteria</taxon>
        <taxon>Pseudomonadati</taxon>
        <taxon>Pseudomonadota</taxon>
        <taxon>Betaproteobacteria</taxon>
        <taxon>Burkholderiales</taxon>
        <taxon>Burkholderiaceae</taxon>
        <taxon>Burkholderia</taxon>
        <taxon>Burkholderia cepacia complex</taxon>
    </lineage>
</organism>
<sequence>MTKNSNAVEKQPQAERAPWQRDDVQFPRLLAEILATQDTLDMTALAQSMGLSVEEVSALFDRAEIAWEAIKADSATRQDHEEEPGTLSEAQQYRDATASTPDLPEITEGDIALATAAGFRVHLVTAVDGSGLNLRYWLTLCQPSGSGCETSLGGFVTKQLAWRDALSTLRGNSELGEFASALPLGKSSDADNLRATSFAVAYRSLVRKWKSKSQTARVQWPRVAKAILYRIESHSPIEALRLLKADQEKVSGFSVANFYQSAIDDVECLLILQRLESRSERIAEVAAAPADTTLNLSNIEADVLLCELRSRGLVVSAWGLEDAATPLENDDETEDLTDEQFARLEEKLLEKASVSLEDLLTSRGNEHFAIVWDVQRSRMLEEVRGNTNVRGDQ</sequence>
<reference evidence="3 4" key="3">
    <citation type="submission" date="2021-12" db="EMBL/GenBank/DDBJ databases">
        <title>Genomic and phenotypic characterization of three Burkholderia contaminans isolates recovered from different sources.</title>
        <authorList>
            <person name="Lopez De Volder A."/>
            <person name="Fan Y."/>
            <person name="Nunvar J."/>
            <person name="Herrera T."/>
            <person name="Timp W."/>
            <person name="Degrossi J."/>
        </authorList>
    </citation>
    <scope>NUCLEOTIDE SEQUENCE [LARGE SCALE GENOMIC DNA]</scope>
    <source>
        <strain evidence="3 4">LMG 23361</strain>
        <plasmid evidence="3 4">unnamed1</plasmid>
    </source>
</reference>
<dbReference type="RefSeq" id="WP_046543782.1">
    <property type="nucleotide sequence ID" value="NZ_AP018360.1"/>
</dbReference>
<dbReference type="EMBL" id="AP018360">
    <property type="protein sequence ID" value="BBA45479.1"/>
    <property type="molecule type" value="Genomic_DNA"/>
</dbReference>
<dbReference type="AlphaFoldDB" id="A0A286P6L5"/>
<accession>A0A286P6L5</accession>
<dbReference type="Proteomes" id="UP001220209">
    <property type="component" value="Plasmid unnamed1"/>
</dbReference>
<protein>
    <submittedName>
        <fullName evidence="2">Uncharacterized protein</fullName>
    </submittedName>
</protein>
<feature type="region of interest" description="Disordered" evidence="1">
    <location>
        <begin position="1"/>
        <end position="20"/>
    </location>
</feature>
<proteinExistence type="predicted"/>
<geneLocation type="plasmid" evidence="2">
    <name>pBC453</name>
</geneLocation>
<evidence type="ECO:0000313" key="2">
    <source>
        <dbReference type="EMBL" id="BBA45479.1"/>
    </source>
</evidence>
<dbReference type="OrthoDB" id="7067091at2"/>
<reference evidence="2" key="2">
    <citation type="journal article" date="2017" name="Genome Announc.">
        <title>High-Quality Draft Genome Sequence of Burkholderia contaminans CH-1, a Gram-Negative Bacterium That Metabolizes 2-Azahypoxanthine, a Plant Growth-Regulating Compound.</title>
        <authorList>
            <person name="Choi J.-H."/>
            <person name="Sugiura H."/>
            <person name="Moriuchi R."/>
            <person name="Kawagishi H."/>
            <person name="Dohra H."/>
        </authorList>
    </citation>
    <scope>NUCLEOTIDE SEQUENCE</scope>
    <source>
        <strain evidence="2">CH-1</strain>
        <plasmid evidence="2">pBC453</plasmid>
    </source>
</reference>
<geneLocation type="plasmid" evidence="3 4">
    <name>unnamed1</name>
</geneLocation>
<evidence type="ECO:0000313" key="4">
    <source>
        <dbReference type="Proteomes" id="UP001220209"/>
    </source>
</evidence>
<gene>
    <name evidence="2" type="ORF">BCCH1_79900</name>
    <name evidence="3" type="ORF">LXE91_39965</name>
</gene>
<keyword evidence="2" id="KW-0614">Plasmid</keyword>
<name>A0A286P6L5_9BURK</name>
<reference evidence="2" key="1">
    <citation type="journal article" date="2016" name="Biosci. Biotechnol. Biochem.">
        <title>Bioconversion of AHX to AOH by resting cells of Burkholderia contaminans CH-1.</title>
        <authorList>
            <person name="Choi J.H."/>
            <person name="Kikuchi A."/>
            <person name="Pumkaeo P."/>
            <person name="Hirai H."/>
            <person name="Tokuyama S."/>
            <person name="Kawagishi H."/>
        </authorList>
    </citation>
    <scope>NUCLEOTIDE SEQUENCE</scope>
    <source>
        <strain evidence="2">CH-1</strain>
        <plasmid evidence="2">pBC453</plasmid>
    </source>
</reference>
<dbReference type="EMBL" id="CP090643">
    <property type="protein sequence ID" value="WFN23314.1"/>
    <property type="molecule type" value="Genomic_DNA"/>
</dbReference>
<evidence type="ECO:0000313" key="3">
    <source>
        <dbReference type="EMBL" id="WFN23314.1"/>
    </source>
</evidence>